<dbReference type="Proteomes" id="UP000240830">
    <property type="component" value="Unassembled WGS sequence"/>
</dbReference>
<feature type="domain" description="START" evidence="1">
    <location>
        <begin position="8"/>
        <end position="199"/>
    </location>
</feature>
<name>A0A2H9TQL4_9FUNG</name>
<keyword evidence="3" id="KW-1185">Reference proteome</keyword>
<dbReference type="InterPro" id="IPR023393">
    <property type="entry name" value="START-like_dom_sf"/>
</dbReference>
<dbReference type="PANTHER" id="PTHR19308">
    <property type="entry name" value="PHOSPHATIDYLCHOLINE TRANSFER PROTEIN"/>
    <property type="match status" value="1"/>
</dbReference>
<dbReference type="STRING" id="1246581.A0A2H9TQL4"/>
<dbReference type="EMBL" id="MTSL01000012">
    <property type="protein sequence ID" value="PJF20043.1"/>
    <property type="molecule type" value="Genomic_DNA"/>
</dbReference>
<dbReference type="AlphaFoldDB" id="A0A2H9TQL4"/>
<dbReference type="OrthoDB" id="333905at2759"/>
<evidence type="ECO:0000313" key="3">
    <source>
        <dbReference type="Proteomes" id="UP000240830"/>
    </source>
</evidence>
<evidence type="ECO:0000313" key="2">
    <source>
        <dbReference type="EMBL" id="PJF20043.1"/>
    </source>
</evidence>
<dbReference type="Gene3D" id="3.30.530.20">
    <property type="match status" value="1"/>
</dbReference>
<evidence type="ECO:0000259" key="1">
    <source>
        <dbReference type="PROSITE" id="PS50848"/>
    </source>
</evidence>
<proteinExistence type="predicted"/>
<reference evidence="2 3" key="1">
    <citation type="submission" date="2016-10" db="EMBL/GenBank/DDBJ databases">
        <title>The genome of Paramicrosporidium saccamoebae is the missing link in understanding Cryptomycota and Microsporidia evolution.</title>
        <authorList>
            <person name="Quandt C.A."/>
            <person name="Beaudet D."/>
            <person name="Corsaro D."/>
            <person name="Michel R."/>
            <person name="Corradi N."/>
            <person name="James T."/>
        </authorList>
    </citation>
    <scope>NUCLEOTIDE SEQUENCE [LARGE SCALE GENOMIC DNA]</scope>
    <source>
        <strain evidence="2 3">KSL3</strain>
    </source>
</reference>
<dbReference type="SUPFAM" id="SSF55961">
    <property type="entry name" value="Bet v1-like"/>
    <property type="match status" value="1"/>
</dbReference>
<dbReference type="PANTHER" id="PTHR19308:SF14">
    <property type="entry name" value="START DOMAIN-CONTAINING PROTEIN"/>
    <property type="match status" value="1"/>
</dbReference>
<dbReference type="InterPro" id="IPR002913">
    <property type="entry name" value="START_lipid-bd_dom"/>
</dbReference>
<dbReference type="GO" id="GO:0008289">
    <property type="term" value="F:lipid binding"/>
    <property type="evidence" value="ECO:0007669"/>
    <property type="project" value="InterPro"/>
</dbReference>
<comment type="caution">
    <text evidence="2">The sequence shown here is derived from an EMBL/GenBank/DDBJ whole genome shotgun (WGS) entry which is preliminary data.</text>
</comment>
<dbReference type="InterPro" id="IPR051213">
    <property type="entry name" value="START_lipid_transfer"/>
</dbReference>
<dbReference type="GO" id="GO:0005737">
    <property type="term" value="C:cytoplasm"/>
    <property type="evidence" value="ECO:0007669"/>
    <property type="project" value="UniProtKB-ARBA"/>
</dbReference>
<sequence>MSPSAVVPDWTVLVNKFVALADSSEHWETPEVGPSATDRIYRSNAGKIRYKAEFTLAVSPSSAADLLNCIPRRHEWDTLCAQAEKMGEVEGWTIMYICTHPQWPAQAREEVLWVGRRDTDDGIYLLGTTCDVFEYPVKGAGVKMRTAIGGSRIRAHKDGCIVTHLFDSDPGGLLPSYIVRKVSAVAVPKNIRLIRELAK</sequence>
<dbReference type="CDD" id="cd00177">
    <property type="entry name" value="START"/>
    <property type="match status" value="1"/>
</dbReference>
<dbReference type="Pfam" id="PF01852">
    <property type="entry name" value="START"/>
    <property type="match status" value="1"/>
</dbReference>
<organism evidence="2 3">
    <name type="scientific">Paramicrosporidium saccamoebae</name>
    <dbReference type="NCBI Taxonomy" id="1246581"/>
    <lineage>
        <taxon>Eukaryota</taxon>
        <taxon>Fungi</taxon>
        <taxon>Fungi incertae sedis</taxon>
        <taxon>Cryptomycota</taxon>
        <taxon>Cryptomycota incertae sedis</taxon>
        <taxon>Paramicrosporidium</taxon>
    </lineage>
</organism>
<dbReference type="PROSITE" id="PS50848">
    <property type="entry name" value="START"/>
    <property type="match status" value="1"/>
</dbReference>
<accession>A0A2H9TQL4</accession>
<gene>
    <name evidence="2" type="ORF">PSACC_00144</name>
</gene>
<protein>
    <recommendedName>
        <fullName evidence="1">START domain-containing protein</fullName>
    </recommendedName>
</protein>